<protein>
    <recommendedName>
        <fullName evidence="7">ETS domain-containing protein</fullName>
    </recommendedName>
</protein>
<evidence type="ECO:0000256" key="4">
    <source>
        <dbReference type="ARBA" id="ARBA00023242"/>
    </source>
</evidence>
<dbReference type="AlphaFoldDB" id="A0A0T6B701"/>
<dbReference type="PROSITE" id="PS00345">
    <property type="entry name" value="ETS_DOMAIN_1"/>
    <property type="match status" value="1"/>
</dbReference>
<dbReference type="GO" id="GO:0030154">
    <property type="term" value="P:cell differentiation"/>
    <property type="evidence" value="ECO:0007669"/>
    <property type="project" value="TreeGrafter"/>
</dbReference>
<dbReference type="InterPro" id="IPR046328">
    <property type="entry name" value="ETS_fam"/>
</dbReference>
<dbReference type="Proteomes" id="UP000051574">
    <property type="component" value="Unassembled WGS sequence"/>
</dbReference>
<dbReference type="PANTHER" id="PTHR11849">
    <property type="entry name" value="ETS"/>
    <property type="match status" value="1"/>
</dbReference>
<proteinExistence type="inferred from homology"/>
<dbReference type="OrthoDB" id="5961210at2759"/>
<evidence type="ECO:0000256" key="3">
    <source>
        <dbReference type="ARBA" id="ARBA00023125"/>
    </source>
</evidence>
<evidence type="ECO:0000256" key="5">
    <source>
        <dbReference type="RuleBase" id="RU004019"/>
    </source>
</evidence>
<gene>
    <name evidence="8" type="ORF">AMK59_4090</name>
</gene>
<dbReference type="PRINTS" id="PR00454">
    <property type="entry name" value="ETSDOMAIN"/>
</dbReference>
<dbReference type="InterPro" id="IPR036388">
    <property type="entry name" value="WH-like_DNA-bd_sf"/>
</dbReference>
<sequence>MIYAQLEIWKAACMDEDRSMQWMPETTSSNASSGDMSDEDEEESSTPPVEAKPSTSRATGGSHIHLWQFLKELLASPQIHGSCIRWLDRTNGVFKIEDSVKVARLWGKRKNRPAMNYDKLSRSIRQYYKKGIMKKTERSQRLVYQFCHPYCL</sequence>
<dbReference type="FunFam" id="1.10.10.10:FF:000220">
    <property type="entry name" value="SAM pointed domain-containing Ets transcription factor"/>
    <property type="match status" value="1"/>
</dbReference>
<feature type="region of interest" description="Disordered" evidence="6">
    <location>
        <begin position="19"/>
        <end position="60"/>
    </location>
</feature>
<feature type="domain" description="ETS" evidence="7">
    <location>
        <begin position="64"/>
        <end position="147"/>
    </location>
</feature>
<evidence type="ECO:0000256" key="6">
    <source>
        <dbReference type="SAM" id="MobiDB-lite"/>
    </source>
</evidence>
<keyword evidence="9" id="KW-1185">Reference proteome</keyword>
<evidence type="ECO:0000313" key="8">
    <source>
        <dbReference type="EMBL" id="KRT83057.1"/>
    </source>
</evidence>
<dbReference type="PROSITE" id="PS50061">
    <property type="entry name" value="ETS_DOMAIN_3"/>
    <property type="match status" value="1"/>
</dbReference>
<keyword evidence="4 5" id="KW-0539">Nucleus</keyword>
<keyword evidence="3 5" id="KW-0238">DNA-binding</keyword>
<dbReference type="SUPFAM" id="SSF46785">
    <property type="entry name" value="Winged helix' DNA-binding domain"/>
    <property type="match status" value="1"/>
</dbReference>
<comment type="similarity">
    <text evidence="2 5">Belongs to the ETS family.</text>
</comment>
<evidence type="ECO:0000256" key="1">
    <source>
        <dbReference type="ARBA" id="ARBA00004123"/>
    </source>
</evidence>
<comment type="caution">
    <text evidence="8">The sequence shown here is derived from an EMBL/GenBank/DDBJ whole genome shotgun (WGS) entry which is preliminary data.</text>
</comment>
<accession>A0A0T6B701</accession>
<dbReference type="InterPro" id="IPR036390">
    <property type="entry name" value="WH_DNA-bd_sf"/>
</dbReference>
<reference evidence="8 9" key="1">
    <citation type="submission" date="2015-09" db="EMBL/GenBank/DDBJ databases">
        <title>Draft genome of the scarab beetle Oryctes borbonicus.</title>
        <authorList>
            <person name="Meyer J.M."/>
            <person name="Markov G.V."/>
            <person name="Baskaran P."/>
            <person name="Herrmann M."/>
            <person name="Sommer R.J."/>
            <person name="Roedelsperger C."/>
        </authorList>
    </citation>
    <scope>NUCLEOTIDE SEQUENCE [LARGE SCALE GENOMIC DNA]</scope>
    <source>
        <strain evidence="8">OB123</strain>
        <tissue evidence="8">Whole animal</tissue>
    </source>
</reference>
<dbReference type="GO" id="GO:0005634">
    <property type="term" value="C:nucleus"/>
    <property type="evidence" value="ECO:0007669"/>
    <property type="project" value="UniProtKB-SubCell"/>
</dbReference>
<evidence type="ECO:0000256" key="2">
    <source>
        <dbReference type="ARBA" id="ARBA00005562"/>
    </source>
</evidence>
<dbReference type="PANTHER" id="PTHR11849:SF182">
    <property type="entry name" value="SAM POINTED DOMAIN-CONTAINING ETS TRANSCRIPTION FACTOR"/>
    <property type="match status" value="1"/>
</dbReference>
<comment type="subcellular location">
    <subcellularLocation>
        <location evidence="1 5">Nucleus</location>
    </subcellularLocation>
</comment>
<organism evidence="8 9">
    <name type="scientific">Oryctes borbonicus</name>
    <dbReference type="NCBI Taxonomy" id="1629725"/>
    <lineage>
        <taxon>Eukaryota</taxon>
        <taxon>Metazoa</taxon>
        <taxon>Ecdysozoa</taxon>
        <taxon>Arthropoda</taxon>
        <taxon>Hexapoda</taxon>
        <taxon>Insecta</taxon>
        <taxon>Pterygota</taxon>
        <taxon>Neoptera</taxon>
        <taxon>Endopterygota</taxon>
        <taxon>Coleoptera</taxon>
        <taxon>Polyphaga</taxon>
        <taxon>Scarabaeiformia</taxon>
        <taxon>Scarabaeidae</taxon>
        <taxon>Dynastinae</taxon>
        <taxon>Oryctes</taxon>
    </lineage>
</organism>
<dbReference type="SMART" id="SM00413">
    <property type="entry name" value="ETS"/>
    <property type="match status" value="1"/>
</dbReference>
<dbReference type="Gene3D" id="1.10.10.10">
    <property type="entry name" value="Winged helix-like DNA-binding domain superfamily/Winged helix DNA-binding domain"/>
    <property type="match status" value="1"/>
</dbReference>
<evidence type="ECO:0000313" key="9">
    <source>
        <dbReference type="Proteomes" id="UP000051574"/>
    </source>
</evidence>
<name>A0A0T6B701_9SCAR</name>
<dbReference type="PROSITE" id="PS00346">
    <property type="entry name" value="ETS_DOMAIN_2"/>
    <property type="match status" value="1"/>
</dbReference>
<dbReference type="GO" id="GO:0000981">
    <property type="term" value="F:DNA-binding transcription factor activity, RNA polymerase II-specific"/>
    <property type="evidence" value="ECO:0007669"/>
    <property type="project" value="TreeGrafter"/>
</dbReference>
<dbReference type="InterPro" id="IPR000418">
    <property type="entry name" value="Ets_dom"/>
</dbReference>
<evidence type="ECO:0000259" key="7">
    <source>
        <dbReference type="PROSITE" id="PS50061"/>
    </source>
</evidence>
<dbReference type="Pfam" id="PF00178">
    <property type="entry name" value="Ets"/>
    <property type="match status" value="1"/>
</dbReference>
<dbReference type="EMBL" id="LJIG01009449">
    <property type="protein sequence ID" value="KRT83057.1"/>
    <property type="molecule type" value="Genomic_DNA"/>
</dbReference>
<dbReference type="GO" id="GO:0043565">
    <property type="term" value="F:sequence-specific DNA binding"/>
    <property type="evidence" value="ECO:0007669"/>
    <property type="project" value="InterPro"/>
</dbReference>